<dbReference type="AlphaFoldDB" id="A0A225US57"/>
<gene>
    <name evidence="1" type="ORF">PHMEG_00033866</name>
</gene>
<organism evidence="1 2">
    <name type="scientific">Phytophthora megakarya</name>
    <dbReference type="NCBI Taxonomy" id="4795"/>
    <lineage>
        <taxon>Eukaryota</taxon>
        <taxon>Sar</taxon>
        <taxon>Stramenopiles</taxon>
        <taxon>Oomycota</taxon>
        <taxon>Peronosporomycetes</taxon>
        <taxon>Peronosporales</taxon>
        <taxon>Peronosporaceae</taxon>
        <taxon>Phytophthora</taxon>
    </lineage>
</organism>
<feature type="non-terminal residue" evidence="1">
    <location>
        <position position="103"/>
    </location>
</feature>
<sequence>MQESIVRSDSFDSLQSFLESLYYKKYGLPGKNTQYDFDFGLGVLLTYYGNGCGQDGDGIGGAAAQLGMPRPAACRYIKNLKVLLYEMMDDVVYFPSPDSSDEW</sequence>
<dbReference type="Proteomes" id="UP000198211">
    <property type="component" value="Unassembled WGS sequence"/>
</dbReference>
<name>A0A225US57_9STRA</name>
<dbReference type="EMBL" id="NBNE01012225">
    <property type="protein sequence ID" value="OWY95985.1"/>
    <property type="molecule type" value="Genomic_DNA"/>
</dbReference>
<comment type="caution">
    <text evidence="1">The sequence shown here is derived from an EMBL/GenBank/DDBJ whole genome shotgun (WGS) entry which is preliminary data.</text>
</comment>
<keyword evidence="2" id="KW-1185">Reference proteome</keyword>
<evidence type="ECO:0000313" key="1">
    <source>
        <dbReference type="EMBL" id="OWY95985.1"/>
    </source>
</evidence>
<reference evidence="2" key="1">
    <citation type="submission" date="2017-03" db="EMBL/GenBank/DDBJ databases">
        <title>Phytopthora megakarya and P. palmivora, two closely related causual agents of cacao black pod achieved similar genome size and gene model numbers by different mechanisms.</title>
        <authorList>
            <person name="Ali S."/>
            <person name="Shao J."/>
            <person name="Larry D.J."/>
            <person name="Kronmiller B."/>
            <person name="Shen D."/>
            <person name="Strem M.D."/>
            <person name="Melnick R.L."/>
            <person name="Guiltinan M.J."/>
            <person name="Tyler B.M."/>
            <person name="Meinhardt L.W."/>
            <person name="Bailey B.A."/>
        </authorList>
    </citation>
    <scope>NUCLEOTIDE SEQUENCE [LARGE SCALE GENOMIC DNA]</scope>
    <source>
        <strain evidence="2">zdho120</strain>
    </source>
</reference>
<dbReference type="OrthoDB" id="128772at2759"/>
<accession>A0A225US57</accession>
<evidence type="ECO:0000313" key="2">
    <source>
        <dbReference type="Proteomes" id="UP000198211"/>
    </source>
</evidence>
<proteinExistence type="predicted"/>
<protein>
    <submittedName>
        <fullName evidence="1">Uncharacterized protein</fullName>
    </submittedName>
</protein>